<keyword evidence="5" id="KW-1015">Disulfide bond</keyword>
<comment type="subcellular location">
    <subcellularLocation>
        <location evidence="1">Endomembrane system</location>
        <topology evidence="1">Multi-pass membrane protein</topology>
    </subcellularLocation>
</comment>
<gene>
    <name evidence="9" type="ORF">ACFS6J_09430</name>
</gene>
<keyword evidence="2 7" id="KW-0812">Transmembrane</keyword>
<feature type="transmembrane region" description="Helical" evidence="7">
    <location>
        <begin position="65"/>
        <end position="87"/>
    </location>
</feature>
<keyword evidence="4 7" id="KW-0472">Membrane</keyword>
<dbReference type="PANTHER" id="PTHR12639:SF7">
    <property type="entry name" value="HTTM DOMAIN-CONTAINING PROTEIN"/>
    <property type="match status" value="1"/>
</dbReference>
<evidence type="ECO:0000256" key="6">
    <source>
        <dbReference type="ARBA" id="ARBA00023239"/>
    </source>
</evidence>
<dbReference type="Proteomes" id="UP001597560">
    <property type="component" value="Unassembled WGS sequence"/>
</dbReference>
<dbReference type="RefSeq" id="WP_207303802.1">
    <property type="nucleotide sequence ID" value="NZ_JBHUPA010000005.1"/>
</dbReference>
<evidence type="ECO:0000313" key="9">
    <source>
        <dbReference type="EMBL" id="MFD2962003.1"/>
    </source>
</evidence>
<feature type="transmembrane region" description="Helical" evidence="7">
    <location>
        <begin position="21"/>
        <end position="45"/>
    </location>
</feature>
<dbReference type="Pfam" id="PF22777">
    <property type="entry name" value="VKGC_lumenal_dom"/>
    <property type="match status" value="1"/>
</dbReference>
<feature type="transmembrane region" description="Helical" evidence="7">
    <location>
        <begin position="158"/>
        <end position="177"/>
    </location>
</feature>
<evidence type="ECO:0000256" key="2">
    <source>
        <dbReference type="ARBA" id="ARBA00022692"/>
    </source>
</evidence>
<evidence type="ECO:0000256" key="7">
    <source>
        <dbReference type="SAM" id="Phobius"/>
    </source>
</evidence>
<keyword evidence="6" id="KW-0456">Lyase</keyword>
<comment type="caution">
    <text evidence="9">The sequence shown here is derived from an EMBL/GenBank/DDBJ whole genome shotgun (WGS) entry which is preliminary data.</text>
</comment>
<evidence type="ECO:0000259" key="8">
    <source>
        <dbReference type="SMART" id="SM00752"/>
    </source>
</evidence>
<accession>A0ABW6AXT9</accession>
<protein>
    <submittedName>
        <fullName evidence="9">HTTM domain-containing protein</fullName>
    </submittedName>
</protein>
<keyword evidence="3 7" id="KW-1133">Transmembrane helix</keyword>
<feature type="transmembrane region" description="Helical" evidence="7">
    <location>
        <begin position="116"/>
        <end position="137"/>
    </location>
</feature>
<dbReference type="InterPro" id="IPR053934">
    <property type="entry name" value="HTTM_dom"/>
</dbReference>
<evidence type="ECO:0000256" key="1">
    <source>
        <dbReference type="ARBA" id="ARBA00004127"/>
    </source>
</evidence>
<organism evidence="9 10">
    <name type="scientific">Olivibacter jilunii</name>
    <dbReference type="NCBI Taxonomy" id="985016"/>
    <lineage>
        <taxon>Bacteria</taxon>
        <taxon>Pseudomonadati</taxon>
        <taxon>Bacteroidota</taxon>
        <taxon>Sphingobacteriia</taxon>
        <taxon>Sphingobacteriales</taxon>
        <taxon>Sphingobacteriaceae</taxon>
        <taxon>Olivibacter</taxon>
    </lineage>
</organism>
<reference evidence="10" key="1">
    <citation type="journal article" date="2019" name="Int. J. Syst. Evol. Microbiol.">
        <title>The Global Catalogue of Microorganisms (GCM) 10K type strain sequencing project: providing services to taxonomists for standard genome sequencing and annotation.</title>
        <authorList>
            <consortium name="The Broad Institute Genomics Platform"/>
            <consortium name="The Broad Institute Genome Sequencing Center for Infectious Disease"/>
            <person name="Wu L."/>
            <person name="Ma J."/>
        </authorList>
    </citation>
    <scope>NUCLEOTIDE SEQUENCE [LARGE SCALE GENOMIC DNA]</scope>
    <source>
        <strain evidence="10">KCTC 23098</strain>
    </source>
</reference>
<evidence type="ECO:0000256" key="3">
    <source>
        <dbReference type="ARBA" id="ARBA00022989"/>
    </source>
</evidence>
<proteinExistence type="predicted"/>
<dbReference type="InterPro" id="IPR007782">
    <property type="entry name" value="VKG_COase"/>
</dbReference>
<name>A0ABW6AXT9_9SPHI</name>
<dbReference type="InterPro" id="IPR053935">
    <property type="entry name" value="VKGC_lumenal_dom"/>
</dbReference>
<evidence type="ECO:0000256" key="4">
    <source>
        <dbReference type="ARBA" id="ARBA00023136"/>
    </source>
</evidence>
<dbReference type="EMBL" id="JBHUPA010000005">
    <property type="protein sequence ID" value="MFD2962003.1"/>
    <property type="molecule type" value="Genomic_DNA"/>
</dbReference>
<dbReference type="InterPro" id="IPR011020">
    <property type="entry name" value="HTTM-like"/>
</dbReference>
<feature type="domain" description="HTTM-like" evidence="8">
    <location>
        <begin position="13"/>
        <end position="279"/>
    </location>
</feature>
<dbReference type="SMART" id="SM00752">
    <property type="entry name" value="HTTM"/>
    <property type="match status" value="1"/>
</dbReference>
<evidence type="ECO:0000313" key="10">
    <source>
        <dbReference type="Proteomes" id="UP001597560"/>
    </source>
</evidence>
<feature type="transmembrane region" description="Helical" evidence="7">
    <location>
        <begin position="218"/>
        <end position="236"/>
    </location>
</feature>
<dbReference type="Pfam" id="PF05090">
    <property type="entry name" value="HTTM"/>
    <property type="match status" value="1"/>
</dbReference>
<evidence type="ECO:0000256" key="5">
    <source>
        <dbReference type="ARBA" id="ARBA00023157"/>
    </source>
</evidence>
<keyword evidence="10" id="KW-1185">Reference proteome</keyword>
<sequence>MVTEDTMQMPWLFKKIDHIQLILFRIFFGLLALLECWGAIVTGWVKETFVDPNFTFPFFGFEWTQFLLGDIMYLLFVVLGLSGLCIAIGYRYRVSILLFSLGWSLVYFMQKSNYNNHYYLVMLIAWFMVFMPANRALSLDVRRGRTKGQQSMFNWQRYLFVTQLLIVYTFAGIAKLYPGWYNGQYLHLRLSDSSTWYRTHFSWSHFADLLSSENFARLLSWLGIGFDLLVIPLLLWKPTRTIAFIAALLFHIFNSITLHIGIFPYFALALAIFCFPPELIRKRFGQYLTNNPYRVVSSPPRPLSKYLLLLLASYVLWQLYLPLRHHLIAGDVLWTEEGHRLAWRMMLRRKSGQITFYVVNKETGKKEQIRLNEYVMPHQLHLVSTAPDAIWQFAQRLAKEYKQRGQVVSVFAQSMVSVNGSPYYPFIDPTVDLAATSWRYFSHQHWILDAPEEIYKKNTPIPEYFLPQIRAY</sequence>
<dbReference type="PANTHER" id="PTHR12639">
    <property type="entry name" value="VITAMIN K-DEPENDENT GAMMA-CARBOXYLASE"/>
    <property type="match status" value="1"/>
</dbReference>
<feature type="transmembrane region" description="Helical" evidence="7">
    <location>
        <begin position="94"/>
        <end position="110"/>
    </location>
</feature>
<feature type="transmembrane region" description="Helical" evidence="7">
    <location>
        <begin position="248"/>
        <end position="273"/>
    </location>
</feature>